<gene>
    <name evidence="2" type="ORF">BKA67DRAFT_579890</name>
</gene>
<keyword evidence="1" id="KW-1133">Transmembrane helix</keyword>
<keyword evidence="3" id="KW-1185">Reference proteome</keyword>
<dbReference type="RefSeq" id="XP_045953038.1">
    <property type="nucleotide sequence ID" value="XM_046103803.1"/>
</dbReference>
<dbReference type="EMBL" id="JAGPXC010000009">
    <property type="protein sequence ID" value="KAH6646524.1"/>
    <property type="molecule type" value="Genomic_DNA"/>
</dbReference>
<proteinExistence type="predicted"/>
<keyword evidence="1" id="KW-0812">Transmembrane</keyword>
<reference evidence="2" key="1">
    <citation type="journal article" date="2021" name="Nat. Commun.">
        <title>Genetic determinants of endophytism in the Arabidopsis root mycobiome.</title>
        <authorList>
            <person name="Mesny F."/>
            <person name="Miyauchi S."/>
            <person name="Thiergart T."/>
            <person name="Pickel B."/>
            <person name="Atanasova L."/>
            <person name="Karlsson M."/>
            <person name="Huettel B."/>
            <person name="Barry K.W."/>
            <person name="Haridas S."/>
            <person name="Chen C."/>
            <person name="Bauer D."/>
            <person name="Andreopoulos W."/>
            <person name="Pangilinan J."/>
            <person name="LaButti K."/>
            <person name="Riley R."/>
            <person name="Lipzen A."/>
            <person name="Clum A."/>
            <person name="Drula E."/>
            <person name="Henrissat B."/>
            <person name="Kohler A."/>
            <person name="Grigoriev I.V."/>
            <person name="Martin F.M."/>
            <person name="Hacquard S."/>
        </authorList>
    </citation>
    <scope>NUCLEOTIDE SEQUENCE</scope>
    <source>
        <strain evidence="2">MPI-SDFR-AT-0073</strain>
    </source>
</reference>
<feature type="transmembrane region" description="Helical" evidence="1">
    <location>
        <begin position="139"/>
        <end position="157"/>
    </location>
</feature>
<feature type="transmembrane region" description="Helical" evidence="1">
    <location>
        <begin position="33"/>
        <end position="54"/>
    </location>
</feature>
<accession>A0A9P8RI90</accession>
<protein>
    <submittedName>
        <fullName evidence="2">Uncharacterized protein</fullName>
    </submittedName>
</protein>
<evidence type="ECO:0000313" key="2">
    <source>
        <dbReference type="EMBL" id="KAH6646524.1"/>
    </source>
</evidence>
<sequence>MENASLVDKPSEAEGVNRKSHHAKRQTLVRLKFLATTLFLLASIVLIIMMFIALPARIFSVAVPDRICTDNINKVASISFAAAYNETNFENDSTTDQWATVMRLIFQMNPLSITMAWGPLTFPNAKAIDTVWNLVVSRMGQIVFGIVSYRVIITWLIERMRSQSVPYQLVRETASSRGYSIVVLWHLINMKRGFKLWK</sequence>
<name>A0A9P8RI90_9PEZI</name>
<comment type="caution">
    <text evidence="2">The sequence shown here is derived from an EMBL/GenBank/DDBJ whole genome shotgun (WGS) entry which is preliminary data.</text>
</comment>
<keyword evidence="1" id="KW-0472">Membrane</keyword>
<dbReference type="OrthoDB" id="3903561at2759"/>
<dbReference type="AlphaFoldDB" id="A0A9P8RI90"/>
<evidence type="ECO:0000256" key="1">
    <source>
        <dbReference type="SAM" id="Phobius"/>
    </source>
</evidence>
<evidence type="ECO:0000313" key="3">
    <source>
        <dbReference type="Proteomes" id="UP000758603"/>
    </source>
</evidence>
<organism evidence="2 3">
    <name type="scientific">Truncatella angustata</name>
    <dbReference type="NCBI Taxonomy" id="152316"/>
    <lineage>
        <taxon>Eukaryota</taxon>
        <taxon>Fungi</taxon>
        <taxon>Dikarya</taxon>
        <taxon>Ascomycota</taxon>
        <taxon>Pezizomycotina</taxon>
        <taxon>Sordariomycetes</taxon>
        <taxon>Xylariomycetidae</taxon>
        <taxon>Amphisphaeriales</taxon>
        <taxon>Sporocadaceae</taxon>
        <taxon>Truncatella</taxon>
    </lineage>
</organism>
<dbReference type="GeneID" id="70132694"/>
<dbReference type="Proteomes" id="UP000758603">
    <property type="component" value="Unassembled WGS sequence"/>
</dbReference>